<accession>A0A225DQT6</accession>
<comment type="caution">
    <text evidence="1">The sequence shown here is derived from an EMBL/GenBank/DDBJ whole genome shotgun (WGS) entry which is preliminary data.</text>
</comment>
<dbReference type="Proteomes" id="UP000214646">
    <property type="component" value="Unassembled WGS sequence"/>
</dbReference>
<protein>
    <submittedName>
        <fullName evidence="1">Uncharacterized protein</fullName>
    </submittedName>
</protein>
<dbReference type="EMBL" id="NIDE01000009">
    <property type="protein sequence ID" value="OWK39906.1"/>
    <property type="molecule type" value="Genomic_DNA"/>
</dbReference>
<evidence type="ECO:0000313" key="1">
    <source>
        <dbReference type="EMBL" id="OWK39906.1"/>
    </source>
</evidence>
<keyword evidence="2" id="KW-1185">Reference proteome</keyword>
<dbReference type="AlphaFoldDB" id="A0A225DQT6"/>
<proteinExistence type="predicted"/>
<name>A0A225DQT6_9BACT</name>
<organism evidence="1 2">
    <name type="scientific">Fimbriiglobus ruber</name>
    <dbReference type="NCBI Taxonomy" id="1908690"/>
    <lineage>
        <taxon>Bacteria</taxon>
        <taxon>Pseudomonadati</taxon>
        <taxon>Planctomycetota</taxon>
        <taxon>Planctomycetia</taxon>
        <taxon>Gemmatales</taxon>
        <taxon>Gemmataceae</taxon>
        <taxon>Fimbriiglobus</taxon>
    </lineage>
</organism>
<gene>
    <name evidence="1" type="ORF">FRUB_05796</name>
</gene>
<reference evidence="2" key="1">
    <citation type="submission" date="2017-06" db="EMBL/GenBank/DDBJ databases">
        <title>Genome analysis of Fimbriiglobus ruber SP5, the first member of the order Planctomycetales with confirmed chitinolytic capability.</title>
        <authorList>
            <person name="Ravin N.V."/>
            <person name="Rakitin A.L."/>
            <person name="Ivanova A.A."/>
            <person name="Beletsky A.V."/>
            <person name="Kulichevskaya I.S."/>
            <person name="Mardanov A.V."/>
            <person name="Dedysh S.N."/>
        </authorList>
    </citation>
    <scope>NUCLEOTIDE SEQUENCE [LARGE SCALE GENOMIC DNA]</scope>
    <source>
        <strain evidence="2">SP5</strain>
    </source>
</reference>
<evidence type="ECO:0000313" key="2">
    <source>
        <dbReference type="Proteomes" id="UP000214646"/>
    </source>
</evidence>
<sequence length="43" mass="4864">MQDPVHPPGWRSHFNIVFAQSAARGPSPNNTFASVHTRSLVWY</sequence>